<dbReference type="AlphaFoldDB" id="A0AAV2YNB6"/>
<keyword evidence="3" id="KW-1185">Reference proteome</keyword>
<sequence length="194" mass="20651">MVALRLAVTAAMATVVSAFRARNAMRADAPFMGDGLGPISQCNSGVIGLQSDTGMWLSRCNGCSPDAAYPDQVTMHMDSPSEAFSQWIVRVLPDGKIGLETLDTKHFLARCNGCHAEAAYSDSEFAHVEELPSAPWAQWTVVPLGGDRIALMSDTGNFLARCNGCVGGGAVPDFAFVHAPNAEDPWTQFKVACL</sequence>
<accession>A0AAV2YNB6</accession>
<organism evidence="2 3">
    <name type="scientific">Lagenidium giganteum</name>
    <dbReference type="NCBI Taxonomy" id="4803"/>
    <lineage>
        <taxon>Eukaryota</taxon>
        <taxon>Sar</taxon>
        <taxon>Stramenopiles</taxon>
        <taxon>Oomycota</taxon>
        <taxon>Peronosporomycetes</taxon>
        <taxon>Pythiales</taxon>
        <taxon>Pythiaceae</taxon>
    </lineage>
</organism>
<evidence type="ECO:0000313" key="2">
    <source>
        <dbReference type="EMBL" id="DAZ94594.1"/>
    </source>
</evidence>
<dbReference type="EMBL" id="DAKRPA010000242">
    <property type="protein sequence ID" value="DAZ94594.1"/>
    <property type="molecule type" value="Genomic_DNA"/>
</dbReference>
<reference evidence="2" key="1">
    <citation type="submission" date="2022-11" db="EMBL/GenBank/DDBJ databases">
        <authorList>
            <person name="Morgan W.R."/>
            <person name="Tartar A."/>
        </authorList>
    </citation>
    <scope>NUCLEOTIDE SEQUENCE</scope>
    <source>
        <strain evidence="2">ARSEF 373</strain>
    </source>
</reference>
<evidence type="ECO:0000313" key="3">
    <source>
        <dbReference type="Proteomes" id="UP001146120"/>
    </source>
</evidence>
<feature type="signal peptide" evidence="1">
    <location>
        <begin position="1"/>
        <end position="18"/>
    </location>
</feature>
<feature type="chain" id="PRO_5043629355" description="Cytochrome P450" evidence="1">
    <location>
        <begin position="19"/>
        <end position="194"/>
    </location>
</feature>
<gene>
    <name evidence="2" type="ORF">N0F65_005357</name>
</gene>
<evidence type="ECO:0000256" key="1">
    <source>
        <dbReference type="SAM" id="SignalP"/>
    </source>
</evidence>
<reference evidence="2" key="2">
    <citation type="journal article" date="2023" name="Microbiol Resour">
        <title>Decontamination and Annotation of the Draft Genome Sequence of the Oomycete Lagenidium giganteum ARSEF 373.</title>
        <authorList>
            <person name="Morgan W.R."/>
            <person name="Tartar A."/>
        </authorList>
    </citation>
    <scope>NUCLEOTIDE SEQUENCE</scope>
    <source>
        <strain evidence="2">ARSEF 373</strain>
    </source>
</reference>
<dbReference type="Proteomes" id="UP001146120">
    <property type="component" value="Unassembled WGS sequence"/>
</dbReference>
<protein>
    <recommendedName>
        <fullName evidence="4">Cytochrome P450</fullName>
    </recommendedName>
</protein>
<proteinExistence type="predicted"/>
<keyword evidence="1" id="KW-0732">Signal</keyword>
<evidence type="ECO:0008006" key="4">
    <source>
        <dbReference type="Google" id="ProtNLM"/>
    </source>
</evidence>
<dbReference type="CDD" id="cd00257">
    <property type="entry name" value="beta-trefoil_FSCN-like"/>
    <property type="match status" value="1"/>
</dbReference>
<name>A0AAV2YNB6_9STRA</name>
<dbReference type="Gene3D" id="2.80.10.50">
    <property type="match status" value="1"/>
</dbReference>
<comment type="caution">
    <text evidence="2">The sequence shown here is derived from an EMBL/GenBank/DDBJ whole genome shotgun (WGS) entry which is preliminary data.</text>
</comment>